<comment type="caution">
    <text evidence="6">The sequence shown here is derived from an EMBL/GenBank/DDBJ whole genome shotgun (WGS) entry which is preliminary data.</text>
</comment>
<accession>A0ABX3G6R4</accession>
<dbReference type="SUPFAM" id="SSF46785">
    <property type="entry name" value="Winged helix' DNA-binding domain"/>
    <property type="match status" value="1"/>
</dbReference>
<dbReference type="InterPro" id="IPR000847">
    <property type="entry name" value="LysR_HTH_N"/>
</dbReference>
<dbReference type="InterPro" id="IPR050950">
    <property type="entry name" value="HTH-type_LysR_regulators"/>
</dbReference>
<feature type="domain" description="HTH lysR-type" evidence="5">
    <location>
        <begin position="2"/>
        <end position="59"/>
    </location>
</feature>
<dbReference type="InterPro" id="IPR036390">
    <property type="entry name" value="WH_DNA-bd_sf"/>
</dbReference>
<dbReference type="Pfam" id="PF03466">
    <property type="entry name" value="LysR_substrate"/>
    <property type="match status" value="1"/>
</dbReference>
<evidence type="ECO:0000256" key="1">
    <source>
        <dbReference type="ARBA" id="ARBA00009437"/>
    </source>
</evidence>
<proteinExistence type="inferred from homology"/>
<evidence type="ECO:0000259" key="5">
    <source>
        <dbReference type="PROSITE" id="PS50931"/>
    </source>
</evidence>
<organism evidence="6 7">
    <name type="scientific">Streptomyces amritsarensis</name>
    <dbReference type="NCBI Taxonomy" id="681158"/>
    <lineage>
        <taxon>Bacteria</taxon>
        <taxon>Bacillati</taxon>
        <taxon>Actinomycetota</taxon>
        <taxon>Actinomycetes</taxon>
        <taxon>Kitasatosporales</taxon>
        <taxon>Streptomycetaceae</taxon>
        <taxon>Streptomyces</taxon>
    </lineage>
</organism>
<keyword evidence="4" id="KW-0804">Transcription</keyword>
<evidence type="ECO:0000256" key="3">
    <source>
        <dbReference type="ARBA" id="ARBA00023125"/>
    </source>
</evidence>
<dbReference type="SUPFAM" id="SSF53850">
    <property type="entry name" value="Periplasmic binding protein-like II"/>
    <property type="match status" value="1"/>
</dbReference>
<keyword evidence="3" id="KW-0238">DNA-binding</keyword>
<keyword evidence="7" id="KW-1185">Reference proteome</keyword>
<dbReference type="Gene3D" id="3.40.190.290">
    <property type="match status" value="1"/>
</dbReference>
<evidence type="ECO:0000313" key="7">
    <source>
        <dbReference type="Proteomes" id="UP000187151"/>
    </source>
</evidence>
<gene>
    <name evidence="6" type="ORF">AVW11_14260</name>
</gene>
<protein>
    <recommendedName>
        <fullName evidence="5">HTH lysR-type domain-containing protein</fullName>
    </recommendedName>
</protein>
<evidence type="ECO:0000313" key="6">
    <source>
        <dbReference type="EMBL" id="OLZ67033.1"/>
    </source>
</evidence>
<dbReference type="Gene3D" id="1.10.10.10">
    <property type="entry name" value="Winged helix-like DNA-binding domain superfamily/Winged helix DNA-binding domain"/>
    <property type="match status" value="1"/>
</dbReference>
<evidence type="ECO:0000256" key="2">
    <source>
        <dbReference type="ARBA" id="ARBA00023015"/>
    </source>
</evidence>
<dbReference type="EMBL" id="MQUR01000027">
    <property type="protein sequence ID" value="OLZ67033.1"/>
    <property type="molecule type" value="Genomic_DNA"/>
</dbReference>
<reference evidence="6 7" key="1">
    <citation type="submission" date="2016-01" db="EMBL/GenBank/DDBJ databases">
        <title>Streptomyces amritsarensis strain MTCC 11845 genome sequencing and assembly.</title>
        <authorList>
            <person name="Sharma D."/>
            <person name="Nair G.R."/>
            <person name="Kaur G."/>
            <person name="Manhas R.K."/>
            <person name="Mayilraj S."/>
        </authorList>
    </citation>
    <scope>NUCLEOTIDE SEQUENCE [LARGE SCALE GENOMIC DNA]</scope>
    <source>
        <strain evidence="6 7">MTCC 11845</strain>
    </source>
</reference>
<dbReference type="InterPro" id="IPR036388">
    <property type="entry name" value="WH-like_DNA-bd_sf"/>
</dbReference>
<evidence type="ECO:0000256" key="4">
    <source>
        <dbReference type="ARBA" id="ARBA00023163"/>
    </source>
</evidence>
<dbReference type="PROSITE" id="PS50931">
    <property type="entry name" value="HTH_LYSR"/>
    <property type="match status" value="1"/>
</dbReference>
<sequence>MLDIRRLHMLKTVAARGSITAAAQSLELSAGAVSQQLAALRHDVGVDLLRPDGRTVALTEAGRVLLEHADRILAAMEEAECAVAAVKGTVGTTATLAALPSTVARIVAPALTALGADHPQLAVTCLVTDQAQLRELTLGTVDVVLGQHYHHLPKTTPKGIAVSPLLDDPLLVVTAAGGATSGSDERSVALRDLAAHHLVVPPPTTDCGQAILHACQQAGFTPTPRYVTADIAAQLALARSGLATALVPRTAIDPATPGIRTAPIEDHPIQRLLFAATRRTETTNPTTAAVIAALRTAARQHRTPHRPPA</sequence>
<dbReference type="RefSeq" id="WP_076044149.1">
    <property type="nucleotide sequence ID" value="NZ_MQUR01000027.1"/>
</dbReference>
<dbReference type="Proteomes" id="UP000187151">
    <property type="component" value="Unassembled WGS sequence"/>
</dbReference>
<keyword evidence="2" id="KW-0805">Transcription regulation</keyword>
<dbReference type="PANTHER" id="PTHR30419">
    <property type="entry name" value="HTH-TYPE TRANSCRIPTIONAL REGULATOR YBHD"/>
    <property type="match status" value="1"/>
</dbReference>
<dbReference type="Pfam" id="PF00126">
    <property type="entry name" value="HTH_1"/>
    <property type="match status" value="1"/>
</dbReference>
<comment type="similarity">
    <text evidence="1">Belongs to the LysR transcriptional regulatory family.</text>
</comment>
<dbReference type="InterPro" id="IPR005119">
    <property type="entry name" value="LysR_subst-bd"/>
</dbReference>
<name>A0ABX3G6R4_9ACTN</name>